<dbReference type="RefSeq" id="WP_103731617.1">
    <property type="nucleotide sequence ID" value="NZ_AP031413.1"/>
</dbReference>
<dbReference type="Gene3D" id="3.30.565.10">
    <property type="entry name" value="Histidine kinase-like ATPase, C-terminal domain"/>
    <property type="match status" value="1"/>
</dbReference>
<organism evidence="3 4">
    <name type="scientific">Blautia parvula</name>
    <dbReference type="NCBI Taxonomy" id="2877527"/>
    <lineage>
        <taxon>Bacteria</taxon>
        <taxon>Bacillati</taxon>
        <taxon>Bacillota</taxon>
        <taxon>Clostridia</taxon>
        <taxon>Lachnospirales</taxon>
        <taxon>Lachnospiraceae</taxon>
        <taxon>Blautia</taxon>
    </lineage>
</organism>
<keyword evidence="1" id="KW-0812">Transmembrane</keyword>
<dbReference type="PANTHER" id="PTHR40448">
    <property type="entry name" value="TWO-COMPONENT SENSOR HISTIDINE KINASE"/>
    <property type="match status" value="1"/>
</dbReference>
<feature type="domain" description="Sensor histidine kinase NatK-like C-terminal" evidence="2">
    <location>
        <begin position="339"/>
        <end position="429"/>
    </location>
</feature>
<keyword evidence="4" id="KW-1185">Reference proteome</keyword>
<evidence type="ECO:0000313" key="4">
    <source>
        <dbReference type="Proteomes" id="UP001600941"/>
    </source>
</evidence>
<feature type="transmembrane region" description="Helical" evidence="1">
    <location>
        <begin position="34"/>
        <end position="52"/>
    </location>
</feature>
<evidence type="ECO:0000256" key="1">
    <source>
        <dbReference type="SAM" id="Phobius"/>
    </source>
</evidence>
<dbReference type="SUPFAM" id="SSF55874">
    <property type="entry name" value="ATPase domain of HSP90 chaperone/DNA topoisomerase II/histidine kinase"/>
    <property type="match status" value="1"/>
</dbReference>
<proteinExistence type="predicted"/>
<dbReference type="PANTHER" id="PTHR40448:SF1">
    <property type="entry name" value="TWO-COMPONENT SENSOR HISTIDINE KINASE"/>
    <property type="match status" value="1"/>
</dbReference>
<sequence length="435" mass="51206">MFDYILMAVDLSVLGFLFYWFMNRTGERRMDKAWVYPASFAAFAVFCLLVQYSRSEWVVTFSIVLMVFFMETVLYRPNGVSYFYCLVYCLGFFLCQITSVFVVQWIFTNMTALTLLRVGLERVDNMQLILLLVKWFTEFFWTYFILAIVKKDEEEENRFFLYKRQYFFFLLLPLFSIVFMVSIIWMSADFFVLRYGFGPVILNIILIFAMNLLLLYLFRQTGKGSRALREEKLYKQESELLYQHYQTLEESYQASRKAIHDAKNHMQAVARLYESGETDKARAYAEEVFHLLNQTGHTWYTGNRMLNIILNEKLGQASMRDARLELDICDGCLDRIREIDITTIFANLLDNAAEAMGEGENRYFSLQIQNIHSFLVIKMMNSKGKKKERAGQKHQRLGLQNVRSALGKYGGTMKISQTDEEFQVSIMIPDEQKEM</sequence>
<feature type="transmembrane region" description="Helical" evidence="1">
    <location>
        <begin position="200"/>
        <end position="218"/>
    </location>
</feature>
<dbReference type="Proteomes" id="UP001600941">
    <property type="component" value="Unassembled WGS sequence"/>
</dbReference>
<keyword evidence="1" id="KW-1133">Transmembrane helix</keyword>
<evidence type="ECO:0000313" key="3">
    <source>
        <dbReference type="EMBL" id="GAA6499679.1"/>
    </source>
</evidence>
<feature type="transmembrane region" description="Helical" evidence="1">
    <location>
        <begin position="58"/>
        <end position="75"/>
    </location>
</feature>
<dbReference type="EMBL" id="BAABZQ010000001">
    <property type="protein sequence ID" value="GAA6499679.1"/>
    <property type="molecule type" value="Genomic_DNA"/>
</dbReference>
<protein>
    <recommendedName>
        <fullName evidence="2">Sensor histidine kinase NatK-like C-terminal domain-containing protein</fullName>
    </recommendedName>
</protein>
<feature type="transmembrane region" description="Helical" evidence="1">
    <location>
        <begin position="82"/>
        <end position="107"/>
    </location>
</feature>
<dbReference type="Pfam" id="PF14501">
    <property type="entry name" value="HATPase_c_5"/>
    <property type="match status" value="1"/>
</dbReference>
<dbReference type="InterPro" id="IPR036890">
    <property type="entry name" value="HATPase_C_sf"/>
</dbReference>
<reference evidence="3 4" key="1">
    <citation type="submission" date="2024-04" db="EMBL/GenBank/DDBJ databases">
        <title>Defined microbial consortia suppress multidrug-resistant proinflammatory Enterobacteriaceae via ecological control.</title>
        <authorList>
            <person name="Furuichi M."/>
            <person name="Kawaguchi T."/>
            <person name="Pust M."/>
            <person name="Yasuma K."/>
            <person name="Plichta D."/>
            <person name="Hasegawa N."/>
            <person name="Ohya T."/>
            <person name="Bhattarai S."/>
            <person name="Sasajima S."/>
            <person name="Aoto Y."/>
            <person name="Tuganbaev T."/>
            <person name="Yaginuma M."/>
            <person name="Ueda M."/>
            <person name="Okahashi N."/>
            <person name="Amafuji K."/>
            <person name="Kiridooshi Y."/>
            <person name="Sugita K."/>
            <person name="Strazar M."/>
            <person name="Skelly A."/>
            <person name="Suda W."/>
            <person name="Hattori M."/>
            <person name="Nakamoto N."/>
            <person name="Caballero S."/>
            <person name="Norman J."/>
            <person name="Olle B."/>
            <person name="Tanoue T."/>
            <person name="Arita M."/>
            <person name="Bucci V."/>
            <person name="Atarashi K."/>
            <person name="Xavier R."/>
            <person name="Honda K."/>
        </authorList>
    </citation>
    <scope>NUCLEOTIDE SEQUENCE [LARGE SCALE GENOMIC DNA]</scope>
    <source>
        <strain evidence="4">k34-0107-D12</strain>
    </source>
</reference>
<gene>
    <name evidence="3" type="ORF">K340107D12_24950</name>
</gene>
<comment type="caution">
    <text evidence="3">The sequence shown here is derived from an EMBL/GenBank/DDBJ whole genome shotgun (WGS) entry which is preliminary data.</text>
</comment>
<name>A0ABQ0BT00_9FIRM</name>
<accession>A0ABQ0BT00</accession>
<feature type="transmembrane region" description="Helical" evidence="1">
    <location>
        <begin position="166"/>
        <end position="188"/>
    </location>
</feature>
<keyword evidence="1" id="KW-0472">Membrane</keyword>
<dbReference type="InterPro" id="IPR032834">
    <property type="entry name" value="NatK-like_C"/>
</dbReference>
<feature type="transmembrane region" description="Helical" evidence="1">
    <location>
        <begin position="127"/>
        <end position="146"/>
    </location>
</feature>
<feature type="transmembrane region" description="Helical" evidence="1">
    <location>
        <begin position="6"/>
        <end position="22"/>
    </location>
</feature>
<evidence type="ECO:0000259" key="2">
    <source>
        <dbReference type="Pfam" id="PF14501"/>
    </source>
</evidence>